<evidence type="ECO:0000256" key="11">
    <source>
        <dbReference type="RuleBase" id="RU003983"/>
    </source>
</evidence>
<dbReference type="Proteomes" id="UP000000663">
    <property type="component" value="Chromosome"/>
</dbReference>
<evidence type="ECO:0000256" key="8">
    <source>
        <dbReference type="ARBA" id="ARBA00022989"/>
    </source>
</evidence>
<keyword evidence="10 12" id="KW-0472">Membrane</keyword>
<keyword evidence="3 11" id="KW-0645">Protease</keyword>
<dbReference type="PANTHER" id="PTHR43221:SF1">
    <property type="entry name" value="PROTEASE HTPX"/>
    <property type="match status" value="1"/>
</dbReference>
<keyword evidence="8 12" id="KW-1133">Transmembrane helix</keyword>
<evidence type="ECO:0000256" key="7">
    <source>
        <dbReference type="ARBA" id="ARBA00022833"/>
    </source>
</evidence>
<keyword evidence="2" id="KW-1003">Cell membrane</keyword>
<dbReference type="eggNOG" id="arCOG01333">
    <property type="taxonomic scope" value="Archaea"/>
</dbReference>
<reference evidence="14 15" key="1">
    <citation type="journal article" date="2006" name="Science">
        <title>Genome of rice cluster I archaea -- the key methane producers in the rice rhizosphere.</title>
        <authorList>
            <person name="Erkel C."/>
            <person name="Kube M."/>
            <person name="Reinhardt R."/>
            <person name="Liesack W."/>
        </authorList>
    </citation>
    <scope>NUCLEOTIDE SEQUENCE [LARGE SCALE GENOMIC DNA]</scope>
    <source>
        <strain evidence="15">DSM 22066 / NBRC 105507 / MRE50</strain>
    </source>
</reference>
<name>Q0W248_METAR</name>
<organism evidence="14 15">
    <name type="scientific">Methanocella arvoryzae (strain DSM 22066 / NBRC 105507 / MRE50)</name>
    <dbReference type="NCBI Taxonomy" id="351160"/>
    <lineage>
        <taxon>Archaea</taxon>
        <taxon>Methanobacteriati</taxon>
        <taxon>Methanobacteriota</taxon>
        <taxon>Stenosarchaea group</taxon>
        <taxon>Methanomicrobia</taxon>
        <taxon>Methanocellales</taxon>
        <taxon>Methanocellaceae</taxon>
        <taxon>Methanocella</taxon>
    </lineage>
</organism>
<evidence type="ECO:0000259" key="13">
    <source>
        <dbReference type="Pfam" id="PF01435"/>
    </source>
</evidence>
<protein>
    <submittedName>
        <fullName evidence="14">Predicted peptidase (M48 family)</fullName>
    </submittedName>
</protein>
<dbReference type="PANTHER" id="PTHR43221">
    <property type="entry name" value="PROTEASE HTPX"/>
    <property type="match status" value="1"/>
</dbReference>
<comment type="similarity">
    <text evidence="11">Belongs to the peptidase M48 family.</text>
</comment>
<keyword evidence="6 11" id="KW-0378">Hydrolase</keyword>
<evidence type="ECO:0000313" key="14">
    <source>
        <dbReference type="EMBL" id="CAJ37545.1"/>
    </source>
</evidence>
<dbReference type="GO" id="GO:0046872">
    <property type="term" value="F:metal ion binding"/>
    <property type="evidence" value="ECO:0007669"/>
    <property type="project" value="UniProtKB-KW"/>
</dbReference>
<evidence type="ECO:0000256" key="4">
    <source>
        <dbReference type="ARBA" id="ARBA00022692"/>
    </source>
</evidence>
<evidence type="ECO:0000256" key="5">
    <source>
        <dbReference type="ARBA" id="ARBA00022723"/>
    </source>
</evidence>
<keyword evidence="5" id="KW-0479">Metal-binding</keyword>
<sequence length="282" mass="32316">MAAAGADTERRQIDFRAEGEVGEYFKKLVFPAIIVLLLILLLGYAGWTYGFRFLIPRLMASSFFIAGMLIGAVLQLILLIIFTRWRFYNHVLSRSIRANEKTLQEIDRIAREAADRLAMRPPGVYVVQDPQINAYALGFRRKVIVLNTGLIDVTSDDELKFIIGHELAHVKYGWSVPVKIFGLTIKLPLLLSSQHREYTCDRGGLIACRNLNAAILVLARLALGKRLADKVDIESMYKDKDEVERDRMSKISEFIATHPPIKNRVYQLRQFHESELYHKLIR</sequence>
<keyword evidence="7 11" id="KW-0862">Zinc</keyword>
<dbReference type="OrthoDB" id="142157at2157"/>
<dbReference type="GO" id="GO:0006508">
    <property type="term" value="P:proteolysis"/>
    <property type="evidence" value="ECO:0007669"/>
    <property type="project" value="UniProtKB-KW"/>
</dbReference>
<evidence type="ECO:0000256" key="9">
    <source>
        <dbReference type="ARBA" id="ARBA00023049"/>
    </source>
</evidence>
<dbReference type="InterPro" id="IPR050083">
    <property type="entry name" value="HtpX_protease"/>
</dbReference>
<evidence type="ECO:0000256" key="6">
    <source>
        <dbReference type="ARBA" id="ARBA00022801"/>
    </source>
</evidence>
<dbReference type="GO" id="GO:0005886">
    <property type="term" value="C:plasma membrane"/>
    <property type="evidence" value="ECO:0007669"/>
    <property type="project" value="UniProtKB-SubCell"/>
</dbReference>
<evidence type="ECO:0000256" key="2">
    <source>
        <dbReference type="ARBA" id="ARBA00022475"/>
    </source>
</evidence>
<proteinExistence type="inferred from homology"/>
<evidence type="ECO:0000256" key="12">
    <source>
        <dbReference type="SAM" id="Phobius"/>
    </source>
</evidence>
<dbReference type="Pfam" id="PF01435">
    <property type="entry name" value="Peptidase_M48"/>
    <property type="match status" value="2"/>
</dbReference>
<evidence type="ECO:0000313" key="15">
    <source>
        <dbReference type="Proteomes" id="UP000000663"/>
    </source>
</evidence>
<evidence type="ECO:0000256" key="10">
    <source>
        <dbReference type="ARBA" id="ARBA00023136"/>
    </source>
</evidence>
<comment type="cofactor">
    <cofactor evidence="11">
        <name>Zn(2+)</name>
        <dbReference type="ChEBI" id="CHEBI:29105"/>
    </cofactor>
    <text evidence="11">Binds 1 zinc ion per subunit.</text>
</comment>
<accession>Q0W248</accession>
<dbReference type="CDD" id="cd07325">
    <property type="entry name" value="M48_Ste24p_like"/>
    <property type="match status" value="1"/>
</dbReference>
<dbReference type="GO" id="GO:0004222">
    <property type="term" value="F:metalloendopeptidase activity"/>
    <property type="evidence" value="ECO:0007669"/>
    <property type="project" value="InterPro"/>
</dbReference>
<dbReference type="STRING" id="351160.RCIX2467"/>
<feature type="transmembrane region" description="Helical" evidence="12">
    <location>
        <begin position="28"/>
        <end position="51"/>
    </location>
</feature>
<comment type="subcellular location">
    <subcellularLocation>
        <location evidence="1">Cell membrane</location>
        <topology evidence="1">Multi-pass membrane protein</topology>
    </subcellularLocation>
</comment>
<dbReference type="Gene3D" id="3.30.2010.10">
    <property type="entry name" value="Metalloproteases ('zincins'), catalytic domain"/>
    <property type="match status" value="1"/>
</dbReference>
<dbReference type="KEGG" id="rci:RCIX2467"/>
<keyword evidence="4 12" id="KW-0812">Transmembrane</keyword>
<evidence type="ECO:0000256" key="3">
    <source>
        <dbReference type="ARBA" id="ARBA00022670"/>
    </source>
</evidence>
<feature type="domain" description="Peptidase M48" evidence="13">
    <location>
        <begin position="189"/>
        <end position="270"/>
    </location>
</feature>
<evidence type="ECO:0000256" key="1">
    <source>
        <dbReference type="ARBA" id="ARBA00004651"/>
    </source>
</evidence>
<keyword evidence="9 11" id="KW-0482">Metalloprotease</keyword>
<dbReference type="AlphaFoldDB" id="Q0W248"/>
<keyword evidence="15" id="KW-1185">Reference proteome</keyword>
<dbReference type="RefSeq" id="WP_012035037.1">
    <property type="nucleotide sequence ID" value="NC_009464.1"/>
</dbReference>
<gene>
    <name evidence="14" type="ORF">RCIX2467</name>
</gene>
<feature type="domain" description="Peptidase M48" evidence="13">
    <location>
        <begin position="103"/>
        <end position="172"/>
    </location>
</feature>
<feature type="transmembrane region" description="Helical" evidence="12">
    <location>
        <begin position="63"/>
        <end position="85"/>
    </location>
</feature>
<dbReference type="GeneID" id="5144671"/>
<dbReference type="EMBL" id="AM114193">
    <property type="protein sequence ID" value="CAJ37545.1"/>
    <property type="molecule type" value="Genomic_DNA"/>
</dbReference>
<dbReference type="InterPro" id="IPR001915">
    <property type="entry name" value="Peptidase_M48"/>
</dbReference>